<accession>A0A3R5Q175</accession>
<gene>
    <name evidence="1" type="ORF">AM593_06394</name>
</gene>
<keyword evidence="2" id="KW-1185">Reference proteome</keyword>
<organism evidence="1 2">
    <name type="scientific">Mytilus galloprovincialis</name>
    <name type="common">Mediterranean mussel</name>
    <dbReference type="NCBI Taxonomy" id="29158"/>
    <lineage>
        <taxon>Eukaryota</taxon>
        <taxon>Metazoa</taxon>
        <taxon>Spiralia</taxon>
        <taxon>Lophotrochozoa</taxon>
        <taxon>Mollusca</taxon>
        <taxon>Bivalvia</taxon>
        <taxon>Autobranchia</taxon>
        <taxon>Pteriomorphia</taxon>
        <taxon>Mytilida</taxon>
        <taxon>Mytiloidea</taxon>
        <taxon>Mytilidae</taxon>
        <taxon>Mytilinae</taxon>
        <taxon>Mytilus</taxon>
    </lineage>
</organism>
<reference evidence="1 2" key="1">
    <citation type="journal article" date="2016" name="PLoS ONE">
        <title>A First Insight into the Genome of the Filter-Feeder Mussel Mytilus galloprovincialis.</title>
        <authorList>
            <person name="Murgarella M."/>
            <person name="Puiu D."/>
            <person name="Novoa B."/>
            <person name="Figueras A."/>
            <person name="Posada D."/>
            <person name="Canchaya C."/>
        </authorList>
    </citation>
    <scope>NUCLEOTIDE SEQUENCE [LARGE SCALE GENOMIC DNA]</scope>
    <source>
        <tissue evidence="1">Muscle</tissue>
    </source>
</reference>
<feature type="non-terminal residue" evidence="1">
    <location>
        <position position="1"/>
    </location>
</feature>
<dbReference type="PANTHER" id="PTHR14633:SF3">
    <property type="entry name" value="LITTLE ELONGATION COMPLEX SUBUNIT 2"/>
    <property type="match status" value="1"/>
</dbReference>
<dbReference type="GO" id="GO:0042795">
    <property type="term" value="P:snRNA transcription by RNA polymerase II"/>
    <property type="evidence" value="ECO:0007669"/>
    <property type="project" value="TreeGrafter"/>
</dbReference>
<dbReference type="AlphaFoldDB" id="A0A3R5Q175"/>
<dbReference type="Proteomes" id="UP000266721">
    <property type="component" value="Unassembled WGS sequence"/>
</dbReference>
<dbReference type="GO" id="GO:0042796">
    <property type="term" value="P:snRNA transcription by RNA polymerase III"/>
    <property type="evidence" value="ECO:0007669"/>
    <property type="project" value="TreeGrafter"/>
</dbReference>
<dbReference type="EMBL" id="KV617609">
    <property type="protein sequence ID" value="OPL20192.1"/>
    <property type="molecule type" value="Genomic_DNA"/>
</dbReference>
<dbReference type="PANTHER" id="PTHR14633">
    <property type="entry name" value="LITTLE ELONGATION COMPLEX SUBUNIT 2"/>
    <property type="match status" value="1"/>
</dbReference>
<dbReference type="GO" id="GO:0045945">
    <property type="term" value="P:positive regulation of transcription by RNA polymerase III"/>
    <property type="evidence" value="ECO:0007669"/>
    <property type="project" value="TreeGrafter"/>
</dbReference>
<sequence>LQERLAMKKKRVQLYPQYYNVCDKLNLVTAGPPCQLLFVMSLLELGTVPKLVVPNMNVGERPKIPLDYDSIAKHCPCDHNIKPSNVWNNEPCSKDQNCDVLSQRSKVHITISASAIACIVNNHAPNYNREWEIPFTVKDYQLQEKSICTQVLQ</sequence>
<evidence type="ECO:0000313" key="1">
    <source>
        <dbReference type="EMBL" id="OPL20192.1"/>
    </source>
</evidence>
<proteinExistence type="predicted"/>
<protein>
    <submittedName>
        <fullName evidence="1">Uncharacterized protein</fullName>
    </submittedName>
</protein>
<name>A0A3R5Q175_MYTGA</name>
<evidence type="ECO:0000313" key="2">
    <source>
        <dbReference type="Proteomes" id="UP000266721"/>
    </source>
</evidence>